<evidence type="ECO:0000313" key="16">
    <source>
        <dbReference type="Proteomes" id="UP000242875"/>
    </source>
</evidence>
<evidence type="ECO:0000256" key="4">
    <source>
        <dbReference type="ARBA" id="ARBA00022741"/>
    </source>
</evidence>
<evidence type="ECO:0000256" key="13">
    <source>
        <dbReference type="SAM" id="MobiDB-lite"/>
    </source>
</evidence>
<keyword evidence="9 11" id="KW-0539">Nucleus</keyword>
<proteinExistence type="inferred from homology"/>
<dbReference type="AlphaFoldDB" id="A0A261XTT8"/>
<dbReference type="Gene3D" id="1.20.1060.20">
    <property type="match status" value="1"/>
</dbReference>
<dbReference type="GO" id="GO:0016887">
    <property type="term" value="F:ATP hydrolysis activity"/>
    <property type="evidence" value="ECO:0007669"/>
    <property type="project" value="InterPro"/>
</dbReference>
<dbReference type="GO" id="GO:0005694">
    <property type="term" value="C:chromosome"/>
    <property type="evidence" value="ECO:0007669"/>
    <property type="project" value="InterPro"/>
</dbReference>
<keyword evidence="10" id="KW-0131">Cell cycle</keyword>
<keyword evidence="6" id="KW-0067">ATP-binding</keyword>
<evidence type="ECO:0000256" key="3">
    <source>
        <dbReference type="ARBA" id="ARBA00022618"/>
    </source>
</evidence>
<dbReference type="SUPFAM" id="SSF57997">
    <property type="entry name" value="Tropomyosin"/>
    <property type="match status" value="1"/>
</dbReference>
<organism evidence="15 16">
    <name type="scientific">Bifiguratus adelaidae</name>
    <dbReference type="NCBI Taxonomy" id="1938954"/>
    <lineage>
        <taxon>Eukaryota</taxon>
        <taxon>Fungi</taxon>
        <taxon>Fungi incertae sedis</taxon>
        <taxon>Mucoromycota</taxon>
        <taxon>Mucoromycotina</taxon>
        <taxon>Endogonomycetes</taxon>
        <taxon>Endogonales</taxon>
        <taxon>Endogonales incertae sedis</taxon>
        <taxon>Bifiguratus</taxon>
    </lineage>
</organism>
<dbReference type="OrthoDB" id="10255539at2759"/>
<comment type="caution">
    <text evidence="15">The sequence shown here is derived from an EMBL/GenBank/DDBJ whole genome shotgun (WGS) entry which is preliminary data.</text>
</comment>
<evidence type="ECO:0000256" key="12">
    <source>
        <dbReference type="SAM" id="Coils"/>
    </source>
</evidence>
<dbReference type="InterPro" id="IPR010935">
    <property type="entry name" value="SMC_hinge"/>
</dbReference>
<accession>A0A261XTT8</accession>
<dbReference type="GO" id="GO:0007076">
    <property type="term" value="P:mitotic chromosome condensation"/>
    <property type="evidence" value="ECO:0007669"/>
    <property type="project" value="UniProtKB-ARBA"/>
</dbReference>
<evidence type="ECO:0000259" key="14">
    <source>
        <dbReference type="SMART" id="SM00968"/>
    </source>
</evidence>
<dbReference type="CDD" id="cd03273">
    <property type="entry name" value="ABC_SMC2_euk"/>
    <property type="match status" value="1"/>
</dbReference>
<evidence type="ECO:0000256" key="7">
    <source>
        <dbReference type="ARBA" id="ARBA00023054"/>
    </source>
</evidence>
<keyword evidence="4" id="KW-0547">Nucleotide-binding</keyword>
<feature type="compositionally biased region" description="Polar residues" evidence="13">
    <location>
        <begin position="1192"/>
        <end position="1201"/>
    </location>
</feature>
<keyword evidence="7 12" id="KW-0175">Coiled coil</keyword>
<protein>
    <recommendedName>
        <fullName evidence="11">Structural maintenance of chromosomes protein</fullName>
    </recommendedName>
</protein>
<reference evidence="15 16" key="1">
    <citation type="journal article" date="2017" name="Mycologia">
        <title>Bifiguratus adelaidae, gen. et sp. nov., a new member of Mucoromycotina in endophytic and soil-dwelling habitats.</title>
        <authorList>
            <person name="Torres-Cruz T.J."/>
            <person name="Billingsley Tobias T.L."/>
            <person name="Almatruk M."/>
            <person name="Hesse C."/>
            <person name="Kuske C.R."/>
            <person name="Desiro A."/>
            <person name="Benucci G.M."/>
            <person name="Bonito G."/>
            <person name="Stajich J.E."/>
            <person name="Dunlap C."/>
            <person name="Arnold A.E."/>
            <person name="Porras-Alfaro A."/>
        </authorList>
    </citation>
    <scope>NUCLEOTIDE SEQUENCE [LARGE SCALE GENOMIC DNA]</scope>
    <source>
        <strain evidence="15 16">AZ0501</strain>
    </source>
</reference>
<evidence type="ECO:0000256" key="6">
    <source>
        <dbReference type="ARBA" id="ARBA00022840"/>
    </source>
</evidence>
<feature type="coiled-coil region" evidence="12">
    <location>
        <begin position="326"/>
        <end position="353"/>
    </location>
</feature>
<dbReference type="InterPro" id="IPR024704">
    <property type="entry name" value="SMC"/>
</dbReference>
<dbReference type="FunFam" id="3.40.50.300:FF:000385">
    <property type="entry name" value="Structural maintenance of chromosomes 2"/>
    <property type="match status" value="1"/>
</dbReference>
<keyword evidence="8" id="KW-0226">DNA condensation</keyword>
<feature type="coiled-coil region" evidence="12">
    <location>
        <begin position="823"/>
        <end position="993"/>
    </location>
</feature>
<feature type="region of interest" description="Disordered" evidence="13">
    <location>
        <begin position="1183"/>
        <end position="1218"/>
    </location>
</feature>
<name>A0A261XTT8_9FUNG</name>
<comment type="subcellular location">
    <subcellularLocation>
        <location evidence="1 11">Nucleus</location>
    </subcellularLocation>
</comment>
<feature type="coiled-coil region" evidence="12">
    <location>
        <begin position="676"/>
        <end position="703"/>
    </location>
</feature>
<evidence type="ECO:0000256" key="9">
    <source>
        <dbReference type="ARBA" id="ARBA00023242"/>
    </source>
</evidence>
<evidence type="ECO:0000256" key="10">
    <source>
        <dbReference type="ARBA" id="ARBA00023306"/>
    </source>
</evidence>
<dbReference type="EMBL" id="MVBO01000254">
    <property type="protein sequence ID" value="OZJ01733.1"/>
    <property type="molecule type" value="Genomic_DNA"/>
</dbReference>
<feature type="coiled-coil region" evidence="12">
    <location>
        <begin position="400"/>
        <end position="472"/>
    </location>
</feature>
<dbReference type="InterPro" id="IPR027417">
    <property type="entry name" value="P-loop_NTPase"/>
</dbReference>
<dbReference type="FunFam" id="3.40.50.300:FF:000278">
    <property type="entry name" value="Structural maintenance of chromosomes 2"/>
    <property type="match status" value="1"/>
</dbReference>
<evidence type="ECO:0000256" key="2">
    <source>
        <dbReference type="ARBA" id="ARBA00005231"/>
    </source>
</evidence>
<feature type="coiled-coil region" evidence="12">
    <location>
        <begin position="747"/>
        <end position="795"/>
    </location>
</feature>
<dbReference type="PIRSF" id="PIRSF005719">
    <property type="entry name" value="SMC"/>
    <property type="match status" value="1"/>
</dbReference>
<evidence type="ECO:0000256" key="8">
    <source>
        <dbReference type="ARBA" id="ARBA00023067"/>
    </source>
</evidence>
<dbReference type="PANTHER" id="PTHR43977">
    <property type="entry name" value="STRUCTURAL MAINTENANCE OF CHROMOSOMES PROTEIN 3"/>
    <property type="match status" value="1"/>
</dbReference>
<comment type="similarity">
    <text evidence="2">Belongs to the SMC family. SMC2 subfamily.</text>
</comment>
<evidence type="ECO:0000313" key="15">
    <source>
        <dbReference type="EMBL" id="OZJ01733.1"/>
    </source>
</evidence>
<evidence type="ECO:0000256" key="5">
    <source>
        <dbReference type="ARBA" id="ARBA00022776"/>
    </source>
</evidence>
<keyword evidence="5" id="KW-0498">Mitosis</keyword>
<evidence type="ECO:0000256" key="11">
    <source>
        <dbReference type="PIRNR" id="PIRNR005719"/>
    </source>
</evidence>
<sequence>MYIEELIIEGFKSYAARTHISGWDSQFNAITGLNGSGKSNVLDAICFVLGISNLSQVRAQNLQDLIYKRGQAGISKASVTIVFNNEDREKSPVGFEQYNQITVTRQILLGGRNKYLVNGHNAQQQTVQTLFQSVSLNINNPHFLIMQGRITKVLNMKPMEILGMIEEAAGTKMFEERKTKALATMLKKEKKVDEITSILTEEIGPKLDQLRGEKRAFLDYQKTESEMERINRLVVAYEYKRHEDKLNRTGSDFNDKAAAIQELEQDSLRLAEEIKVIEGDIEMFHAKREQELRNGGRFEALQKAVADIGKDMVRTGTQKELNGSSIQDEERNLESTNQLAQDIRRHLTEKQQQFLMESESFKQVKQGYDEKVEEVRRMEQLLQSLTTGVAAEEGHESGYLEQIQDAKNKLTQASTEEEQTKLKIDYMTKDLKDKQPRATKAQSESKGLLTEIAAVRRAKADLEKQLSRVKWNAEDDQRLQHERESIQASLAATSEKYDMASRQLSNAEFFYTDPTPNFDRSTVKGLVANLIEIPEHNAKASTALEICAGGRLYNVVVDTEIVGSQLLEKGRLRKRVTIIPLNKIQPFVASDRKVTEAKQMASGKVDLALQLVGFEKEVKTAMEYVFGNTLICESNVDAKLVAFDKNIRMKSVTFEGDVYDPSGTLTGGSSSTSHGILQQLQELRNIRRDLRVQQQKFAEVEGRLKSSEPMRTEYNRLKQGIDLKDHEISLLQTRIDSSTHAQMSNEVLRLESALNAEHTKLEEARKRQVEIKKRINDLEKEMREFNSNKDSKLAELNASTQLPVIPDKLRSAKAHVSEHSQGIRDKQREIQALKFELEQLEADLKKAEEDAHAVRDVLEQLHTERAALIANIERMSKQHQSLQAELEAEREQLQMFNEELDDLQKALKMKTAKHNDSKLELQKLKHEIDRFSKERAHAEHAIEDLERKYDWIVDQKQYFGQEGSQYDYHNVNLSDARRTLRQLEDKYNTMRKKINVKVMNMIDNVEKKEASLKGMLSTVQKDKMKIEDTINSLEDYKKQALEKTWEKVDVDFGAIFGDLLPGNTAKLIPSANDNISTGLEVKVCLGGVWKQSLAELSGGQRSLIALSLILSLLQFKPAPMYILDEVDAALDLSHTQNIGGLLRTRFKGSQFIVVSLKEGMFNNANVLFRTRFRDGTSVVERIKNKSDDKENVATQKTGSTSSRKRARETSNRELTSAA</sequence>
<dbReference type="InterPro" id="IPR036277">
    <property type="entry name" value="SMC_hinge_sf"/>
</dbReference>
<dbReference type="SMART" id="SM00968">
    <property type="entry name" value="SMC_hinge"/>
    <property type="match status" value="1"/>
</dbReference>
<keyword evidence="16" id="KW-1185">Reference proteome</keyword>
<dbReference type="Gene3D" id="3.40.50.300">
    <property type="entry name" value="P-loop containing nucleotide triphosphate hydrolases"/>
    <property type="match status" value="2"/>
</dbReference>
<dbReference type="GO" id="GO:0005634">
    <property type="term" value="C:nucleus"/>
    <property type="evidence" value="ECO:0007669"/>
    <property type="project" value="UniProtKB-SubCell"/>
</dbReference>
<evidence type="ECO:0000256" key="1">
    <source>
        <dbReference type="ARBA" id="ARBA00004123"/>
    </source>
</evidence>
<keyword evidence="3" id="KW-0132">Cell division</keyword>
<dbReference type="SUPFAM" id="SSF52540">
    <property type="entry name" value="P-loop containing nucleoside triphosphate hydrolases"/>
    <property type="match status" value="1"/>
</dbReference>
<dbReference type="SUPFAM" id="SSF75553">
    <property type="entry name" value="Smc hinge domain"/>
    <property type="match status" value="1"/>
</dbReference>
<dbReference type="InterPro" id="IPR027120">
    <property type="entry name" value="Smc2_ABC"/>
</dbReference>
<dbReference type="GO" id="GO:0051301">
    <property type="term" value="P:cell division"/>
    <property type="evidence" value="ECO:0007669"/>
    <property type="project" value="UniProtKB-KW"/>
</dbReference>
<feature type="domain" description="SMC hinge" evidence="14">
    <location>
        <begin position="521"/>
        <end position="642"/>
    </location>
</feature>
<dbReference type="Gene3D" id="3.30.70.1620">
    <property type="match status" value="1"/>
</dbReference>
<dbReference type="GO" id="GO:0005524">
    <property type="term" value="F:ATP binding"/>
    <property type="evidence" value="ECO:0007669"/>
    <property type="project" value="UniProtKB-KW"/>
</dbReference>
<gene>
    <name evidence="15" type="ORF">BZG36_05299</name>
</gene>
<dbReference type="Gene3D" id="1.10.287.1490">
    <property type="match status" value="1"/>
</dbReference>
<dbReference type="Proteomes" id="UP000242875">
    <property type="component" value="Unassembled WGS sequence"/>
</dbReference>
<dbReference type="Pfam" id="PF06470">
    <property type="entry name" value="SMC_hinge"/>
    <property type="match status" value="1"/>
</dbReference>
<dbReference type="Pfam" id="PF02463">
    <property type="entry name" value="SMC_N"/>
    <property type="match status" value="1"/>
</dbReference>
<dbReference type="InterPro" id="IPR003395">
    <property type="entry name" value="RecF/RecN/SMC_N"/>
</dbReference>